<protein>
    <submittedName>
        <fullName evidence="1">Uncharacterized protein</fullName>
    </submittedName>
</protein>
<name>A0ABS3KWN9_9PROT</name>
<evidence type="ECO:0000313" key="1">
    <source>
        <dbReference type="EMBL" id="MBO1081854.1"/>
    </source>
</evidence>
<evidence type="ECO:0000313" key="2">
    <source>
        <dbReference type="Proteomes" id="UP001518989"/>
    </source>
</evidence>
<dbReference type="RefSeq" id="WP_207420039.1">
    <property type="nucleotide sequence ID" value="NZ_CP061184.1"/>
</dbReference>
<keyword evidence="2" id="KW-1185">Reference proteome</keyword>
<reference evidence="1 2" key="1">
    <citation type="submission" date="2020-09" db="EMBL/GenBank/DDBJ databases">
        <title>Roseomonas.</title>
        <authorList>
            <person name="Zhu W."/>
        </authorList>
    </citation>
    <scope>NUCLEOTIDE SEQUENCE [LARGE SCALE GENOMIC DNA]</scope>
    <source>
        <strain evidence="1 2">573</strain>
    </source>
</reference>
<gene>
    <name evidence="1" type="ORF">IAI61_22765</name>
</gene>
<dbReference type="EMBL" id="JACTNG010000023">
    <property type="protein sequence ID" value="MBO1081854.1"/>
    <property type="molecule type" value="Genomic_DNA"/>
</dbReference>
<comment type="caution">
    <text evidence="1">The sequence shown here is derived from an EMBL/GenBank/DDBJ whole genome shotgun (WGS) entry which is preliminary data.</text>
</comment>
<dbReference type="Proteomes" id="UP001518989">
    <property type="component" value="Unassembled WGS sequence"/>
</dbReference>
<accession>A0ABS3KWN9</accession>
<organism evidence="1 2">
    <name type="scientific">Roseomonas haemaphysalidis</name>
    <dbReference type="NCBI Taxonomy" id="2768162"/>
    <lineage>
        <taxon>Bacteria</taxon>
        <taxon>Pseudomonadati</taxon>
        <taxon>Pseudomonadota</taxon>
        <taxon>Alphaproteobacteria</taxon>
        <taxon>Acetobacterales</taxon>
        <taxon>Roseomonadaceae</taxon>
        <taxon>Roseomonas</taxon>
    </lineage>
</organism>
<proteinExistence type="predicted"/>
<sequence>MHHVSTSNDPATIRPDLAIVDFKLDLVECTPSKSRRTMLAKMVVRIGADTYPVLVSARGYCIVIGGPDDHPLRRAIQAEALRIVGLSLQEAAARGRNALAIMRRFKANARALDLQMDEDERPERDGR</sequence>